<dbReference type="InterPro" id="IPR050602">
    <property type="entry name" value="Malonyl-ACP_OMT"/>
</dbReference>
<accession>A0AAX4P3C3</accession>
<keyword evidence="2" id="KW-0808">Transferase</keyword>
<dbReference type="InterPro" id="IPR029063">
    <property type="entry name" value="SAM-dependent_MTases_sf"/>
</dbReference>
<name>A0AAX4P3C3_9CHLO</name>
<dbReference type="GO" id="GO:0032259">
    <property type="term" value="P:methylation"/>
    <property type="evidence" value="ECO:0007669"/>
    <property type="project" value="UniProtKB-KW"/>
</dbReference>
<keyword evidence="1" id="KW-0489">Methyltransferase</keyword>
<evidence type="ECO:0000256" key="3">
    <source>
        <dbReference type="SAM" id="MobiDB-lite"/>
    </source>
</evidence>
<evidence type="ECO:0000313" key="6">
    <source>
        <dbReference type="Proteomes" id="UP001472866"/>
    </source>
</evidence>
<dbReference type="InterPro" id="IPR013216">
    <property type="entry name" value="Methyltransf_11"/>
</dbReference>
<dbReference type="GO" id="GO:0008757">
    <property type="term" value="F:S-adenosylmethionine-dependent methyltransferase activity"/>
    <property type="evidence" value="ECO:0007669"/>
    <property type="project" value="InterPro"/>
</dbReference>
<proteinExistence type="predicted"/>
<evidence type="ECO:0000256" key="1">
    <source>
        <dbReference type="ARBA" id="ARBA00022603"/>
    </source>
</evidence>
<protein>
    <submittedName>
        <fullName evidence="5">Methyltransf_11 domain-containing protein</fullName>
    </submittedName>
</protein>
<dbReference type="SUPFAM" id="SSF53335">
    <property type="entry name" value="S-adenosyl-L-methionine-dependent methyltransferases"/>
    <property type="match status" value="1"/>
</dbReference>
<reference evidence="5 6" key="1">
    <citation type="submission" date="2024-03" db="EMBL/GenBank/DDBJ databases">
        <title>Complete genome sequence of the green alga Chloropicon roscoffensis RCC1871.</title>
        <authorList>
            <person name="Lemieux C."/>
            <person name="Pombert J.-F."/>
            <person name="Otis C."/>
            <person name="Turmel M."/>
        </authorList>
    </citation>
    <scope>NUCLEOTIDE SEQUENCE [LARGE SCALE GENOMIC DNA]</scope>
    <source>
        <strain evidence="5 6">RCC1871</strain>
    </source>
</reference>
<dbReference type="EMBL" id="CP151502">
    <property type="protein sequence ID" value="WZN60244.1"/>
    <property type="molecule type" value="Genomic_DNA"/>
</dbReference>
<dbReference type="Pfam" id="PF08241">
    <property type="entry name" value="Methyltransf_11"/>
    <property type="match status" value="1"/>
</dbReference>
<dbReference type="GO" id="GO:0005739">
    <property type="term" value="C:mitochondrion"/>
    <property type="evidence" value="ECO:0007669"/>
    <property type="project" value="TreeGrafter"/>
</dbReference>
<sequence>MTWPGAALRALTAARSMRCRACDRLASAATLQRRWTDPCTTPRLRSYSKVSVFDSNLKLEHRERVARLGRYDDRLQNEIAHRLVDRLLDCTRTFESVLVVGGAGLVVARKLVEEASGDRGGIRSVTYAESSPSLRAAFDAKAAFELASSGVAFDSVALSDPDESTLAEVLASGRTFDAAISCLGLHWVNDLPGCLASIRRCLKPDGLFLGGFLGGDTLQEMRIACSVAEMEREGGVSPRTSPLARVRDAGSLLSAASFGLPVVDVDTISIRYPTASHVVDHLRRMGEQGANSSRRGFLGRDSALAAAAAYQALFQEEDGTVPSTYQVIYVSGWSPHESQQRPSKRGAANASFRDLKQEIEGQGGSGEAEKKGDSS</sequence>
<evidence type="ECO:0000259" key="4">
    <source>
        <dbReference type="Pfam" id="PF08241"/>
    </source>
</evidence>
<evidence type="ECO:0000256" key="2">
    <source>
        <dbReference type="ARBA" id="ARBA00022679"/>
    </source>
</evidence>
<dbReference type="PANTHER" id="PTHR13090:SF1">
    <property type="entry name" value="ARGININE-HYDROXYLASE NDUFAF5, MITOCHONDRIAL"/>
    <property type="match status" value="1"/>
</dbReference>
<gene>
    <name evidence="5" type="ORF">HKI87_02g17730</name>
</gene>
<dbReference type="Proteomes" id="UP001472866">
    <property type="component" value="Chromosome 02"/>
</dbReference>
<dbReference type="GO" id="GO:0032981">
    <property type="term" value="P:mitochondrial respiratory chain complex I assembly"/>
    <property type="evidence" value="ECO:0007669"/>
    <property type="project" value="TreeGrafter"/>
</dbReference>
<feature type="domain" description="Methyltransferase type 11" evidence="4">
    <location>
        <begin position="174"/>
        <end position="209"/>
    </location>
</feature>
<evidence type="ECO:0000313" key="5">
    <source>
        <dbReference type="EMBL" id="WZN60244.1"/>
    </source>
</evidence>
<organism evidence="5 6">
    <name type="scientific">Chloropicon roscoffensis</name>
    <dbReference type="NCBI Taxonomy" id="1461544"/>
    <lineage>
        <taxon>Eukaryota</taxon>
        <taxon>Viridiplantae</taxon>
        <taxon>Chlorophyta</taxon>
        <taxon>Chloropicophyceae</taxon>
        <taxon>Chloropicales</taxon>
        <taxon>Chloropicaceae</taxon>
        <taxon>Chloropicon</taxon>
    </lineage>
</organism>
<keyword evidence="6" id="KW-1185">Reference proteome</keyword>
<dbReference type="Gene3D" id="3.40.50.150">
    <property type="entry name" value="Vaccinia Virus protein VP39"/>
    <property type="match status" value="1"/>
</dbReference>
<dbReference type="AlphaFoldDB" id="A0AAX4P3C3"/>
<feature type="region of interest" description="Disordered" evidence="3">
    <location>
        <begin position="334"/>
        <end position="375"/>
    </location>
</feature>
<dbReference type="PANTHER" id="PTHR13090">
    <property type="entry name" value="ARGININE-HYDROXYLASE NDUFAF5, MITOCHONDRIAL"/>
    <property type="match status" value="1"/>
</dbReference>